<protein>
    <submittedName>
        <fullName evidence="2">Uncharacterized protein</fullName>
    </submittedName>
</protein>
<dbReference type="AlphaFoldDB" id="A0A9P5YRC8"/>
<organism evidence="2 3">
    <name type="scientific">Pholiota conissans</name>
    <dbReference type="NCBI Taxonomy" id="109636"/>
    <lineage>
        <taxon>Eukaryota</taxon>
        <taxon>Fungi</taxon>
        <taxon>Dikarya</taxon>
        <taxon>Basidiomycota</taxon>
        <taxon>Agaricomycotina</taxon>
        <taxon>Agaricomycetes</taxon>
        <taxon>Agaricomycetidae</taxon>
        <taxon>Agaricales</taxon>
        <taxon>Agaricineae</taxon>
        <taxon>Strophariaceae</taxon>
        <taxon>Pholiota</taxon>
    </lineage>
</organism>
<reference evidence="2" key="1">
    <citation type="submission" date="2020-11" db="EMBL/GenBank/DDBJ databases">
        <authorList>
            <consortium name="DOE Joint Genome Institute"/>
            <person name="Ahrendt S."/>
            <person name="Riley R."/>
            <person name="Andreopoulos W."/>
            <person name="Labutti K."/>
            <person name="Pangilinan J."/>
            <person name="Ruiz-Duenas F.J."/>
            <person name="Barrasa J.M."/>
            <person name="Sanchez-Garcia M."/>
            <person name="Camarero S."/>
            <person name="Miyauchi S."/>
            <person name="Serrano A."/>
            <person name="Linde D."/>
            <person name="Babiker R."/>
            <person name="Drula E."/>
            <person name="Ayuso-Fernandez I."/>
            <person name="Pacheco R."/>
            <person name="Padilla G."/>
            <person name="Ferreira P."/>
            <person name="Barriuso J."/>
            <person name="Kellner H."/>
            <person name="Castanera R."/>
            <person name="Alfaro M."/>
            <person name="Ramirez L."/>
            <person name="Pisabarro A.G."/>
            <person name="Kuo A."/>
            <person name="Tritt A."/>
            <person name="Lipzen A."/>
            <person name="He G."/>
            <person name="Yan M."/>
            <person name="Ng V."/>
            <person name="Cullen D."/>
            <person name="Martin F."/>
            <person name="Rosso M.-N."/>
            <person name="Henrissat B."/>
            <person name="Hibbett D."/>
            <person name="Martinez A.T."/>
            <person name="Grigoriev I.V."/>
        </authorList>
    </citation>
    <scope>NUCLEOTIDE SEQUENCE</scope>
    <source>
        <strain evidence="2">CIRM-BRFM 674</strain>
    </source>
</reference>
<proteinExistence type="predicted"/>
<feature type="region of interest" description="Disordered" evidence="1">
    <location>
        <begin position="161"/>
        <end position="207"/>
    </location>
</feature>
<name>A0A9P5YRC8_9AGAR</name>
<comment type="caution">
    <text evidence="2">The sequence shown here is derived from an EMBL/GenBank/DDBJ whole genome shotgun (WGS) entry which is preliminary data.</text>
</comment>
<feature type="compositionally biased region" description="Polar residues" evidence="1">
    <location>
        <begin position="161"/>
        <end position="171"/>
    </location>
</feature>
<dbReference type="Proteomes" id="UP000807469">
    <property type="component" value="Unassembled WGS sequence"/>
</dbReference>
<sequence length="224" mass="23994">MTLFSGASGFEINGGDFSVVGGDYIDMSLPPSPNPPVQPANYGYNQFPSRYSEMTSGPEEYSTTGQAYGQPANTQNAWVPHQHYQNLPVNNVMTAEGTTRAHQPNNMARNGNTAGPNEVHHQAILRMPQPITFPVPETEINRQTQPVGSSPVLVHVTSQNDLSHPVASTSPEAAGPRGIASIPAENTTPTDTIAAGETPMPETKRSTPKIFRKIRSIFTAISAA</sequence>
<evidence type="ECO:0000313" key="2">
    <source>
        <dbReference type="EMBL" id="KAF9473698.1"/>
    </source>
</evidence>
<accession>A0A9P5YRC8</accession>
<dbReference type="EMBL" id="MU155423">
    <property type="protein sequence ID" value="KAF9473698.1"/>
    <property type="molecule type" value="Genomic_DNA"/>
</dbReference>
<keyword evidence="3" id="KW-1185">Reference proteome</keyword>
<gene>
    <name evidence="2" type="ORF">BDN70DRAFT_363034</name>
</gene>
<evidence type="ECO:0000313" key="3">
    <source>
        <dbReference type="Proteomes" id="UP000807469"/>
    </source>
</evidence>
<evidence type="ECO:0000256" key="1">
    <source>
        <dbReference type="SAM" id="MobiDB-lite"/>
    </source>
</evidence>